<sequence length="225" mass="25095">MEILAELHPKHKLEKLKKEINELEGFDGFDVPDAALGEPSVLPSVMATLVRETLGESKRVIINQRLADVNELYVRSLSITAKMLDLEVAFTRGDRPKFGGEVNQVTTEKAIEISKGYGIRSGGMVSLRKRREDIFLRLDVPADFFLGLHFGSLKVLEGLPLDRIIPYVIVKTKKNGELLKNISQPTFDEESAMIIIEELKGIGAKAILISSPGDLEFLRLINKKI</sequence>
<dbReference type="OrthoDB" id="28177at2157"/>
<accession>A0A2U9IVR7</accession>
<evidence type="ECO:0008006" key="3">
    <source>
        <dbReference type="Google" id="ProtNLM"/>
    </source>
</evidence>
<evidence type="ECO:0000313" key="1">
    <source>
        <dbReference type="EMBL" id="AWS00172.1"/>
    </source>
</evidence>
<reference evidence="2" key="2">
    <citation type="submission" date="2020-03" db="EMBL/GenBank/DDBJ databases">
        <title>Complete Genome Sequences of Extremely Thermoacidophilic, Metal-Mobilizing Type-Strain Members of the Archaeal Family Sulfolobaceae: Acidianus brierleyi DSM-1651T, Acidianus sulfidivorans DSM-18786T, Metallosphaera hakonensis DSM-7519T, and Metallosphaera prunae DSM-10039T.</title>
        <authorList>
            <person name="Counts J.A."/>
            <person name="Kelly R.M."/>
        </authorList>
    </citation>
    <scope>NUCLEOTIDE SEQUENCE [LARGE SCALE GENOMIC DNA]</scope>
    <source>
        <strain evidence="2">HO1-1</strain>
    </source>
</reference>
<evidence type="ECO:0000313" key="2">
    <source>
        <dbReference type="Proteomes" id="UP000247586"/>
    </source>
</evidence>
<dbReference type="PANTHER" id="PTHR38755">
    <property type="entry name" value="5,10-METHYLENETETRAHYDROFOLATE REDUCTASE"/>
    <property type="match status" value="1"/>
</dbReference>
<dbReference type="STRING" id="1293036.GCA_001315825_01289"/>
<dbReference type="EMBL" id="CP029287">
    <property type="protein sequence ID" value="AWS00172.1"/>
    <property type="molecule type" value="Genomic_DNA"/>
</dbReference>
<dbReference type="Proteomes" id="UP000247586">
    <property type="component" value="Chromosome"/>
</dbReference>
<protein>
    <recommendedName>
        <fullName evidence="3">5,10-methenyltetrahydrofolate synthetase</fullName>
    </recommendedName>
</protein>
<dbReference type="GeneID" id="36835931"/>
<dbReference type="AlphaFoldDB" id="A0A2U9IVR7"/>
<dbReference type="RefSeq" id="WP_110369547.1">
    <property type="nucleotide sequence ID" value="NZ_CP029287.2"/>
</dbReference>
<gene>
    <name evidence="1" type="ORF">DFR87_11275</name>
</gene>
<name>A0A2U9IVR7_9CREN</name>
<dbReference type="KEGG" id="mhk:DFR87_11275"/>
<dbReference type="PANTHER" id="PTHR38755:SF1">
    <property type="entry name" value="METHYLENE-TETRAHYDROFOLATE REDUCTASE C-TERMINAL DOMAIN-CONTAINING PROTEIN"/>
    <property type="match status" value="1"/>
</dbReference>
<reference evidence="2" key="3">
    <citation type="submission" date="2020-03" db="EMBL/GenBank/DDBJ databases">
        <title>Sequencing and Assembly of Multiple Reported Metal-Biooxidizing Members of the Extremely Thermoacidophilic Archaeal Family Sulfolobaceae.</title>
        <authorList>
            <person name="Counts J.A."/>
            <person name="Kelly R.M."/>
        </authorList>
    </citation>
    <scope>NUCLEOTIDE SEQUENCE [LARGE SCALE GENOMIC DNA]</scope>
    <source>
        <strain evidence="2">HO1-1</strain>
    </source>
</reference>
<proteinExistence type="predicted"/>
<keyword evidence="2" id="KW-1185">Reference proteome</keyword>
<organism evidence="1 2">
    <name type="scientific">Metallosphaera hakonensis JCM 8857 = DSM 7519</name>
    <dbReference type="NCBI Taxonomy" id="1293036"/>
    <lineage>
        <taxon>Archaea</taxon>
        <taxon>Thermoproteota</taxon>
        <taxon>Thermoprotei</taxon>
        <taxon>Sulfolobales</taxon>
        <taxon>Sulfolobaceae</taxon>
        <taxon>Metallosphaera</taxon>
    </lineage>
</organism>
<reference evidence="1 2" key="1">
    <citation type="submission" date="2018-05" db="EMBL/GenBank/DDBJ databases">
        <title>Complete Genome Sequences of Extremely Thermoacidophilic, Metal-Mobilizing Type-Strain Members of the Archaeal Family Sulfolobaceae: Acidianus brierleyi DSM-1651T, Acidianus sulfidivorans DSM-18786T, Metallosphaera hakonensis DSM-7519T, and Metallosphaera prunae DSM-10039T.</title>
        <authorList>
            <person name="Counts J.A."/>
            <person name="Kelly R.M."/>
        </authorList>
    </citation>
    <scope>NUCLEOTIDE SEQUENCE [LARGE SCALE GENOMIC DNA]</scope>
    <source>
        <strain evidence="1 2">HO1-1</strain>
    </source>
</reference>